<dbReference type="EMBL" id="GBXM01091926">
    <property type="protein sequence ID" value="JAH16651.1"/>
    <property type="molecule type" value="Transcribed_RNA"/>
</dbReference>
<evidence type="ECO:0000313" key="1">
    <source>
        <dbReference type="EMBL" id="JAH16651.1"/>
    </source>
</evidence>
<organism evidence="1">
    <name type="scientific">Anguilla anguilla</name>
    <name type="common">European freshwater eel</name>
    <name type="synonym">Muraena anguilla</name>
    <dbReference type="NCBI Taxonomy" id="7936"/>
    <lineage>
        <taxon>Eukaryota</taxon>
        <taxon>Metazoa</taxon>
        <taxon>Chordata</taxon>
        <taxon>Craniata</taxon>
        <taxon>Vertebrata</taxon>
        <taxon>Euteleostomi</taxon>
        <taxon>Actinopterygii</taxon>
        <taxon>Neopterygii</taxon>
        <taxon>Teleostei</taxon>
        <taxon>Anguilliformes</taxon>
        <taxon>Anguillidae</taxon>
        <taxon>Anguilla</taxon>
    </lineage>
</organism>
<reference evidence="1" key="2">
    <citation type="journal article" date="2015" name="Fish Shellfish Immunol.">
        <title>Early steps in the European eel (Anguilla anguilla)-Vibrio vulnificus interaction in the gills: Role of the RtxA13 toxin.</title>
        <authorList>
            <person name="Callol A."/>
            <person name="Pajuelo D."/>
            <person name="Ebbesson L."/>
            <person name="Teles M."/>
            <person name="MacKenzie S."/>
            <person name="Amaro C."/>
        </authorList>
    </citation>
    <scope>NUCLEOTIDE SEQUENCE</scope>
</reference>
<name>A0A0E9QID2_ANGAN</name>
<protein>
    <submittedName>
        <fullName evidence="1">Uncharacterized protein</fullName>
    </submittedName>
</protein>
<sequence length="20" mass="2260">MRRQLILLCCGEDLQGAEPN</sequence>
<dbReference type="AlphaFoldDB" id="A0A0E9QID2"/>
<reference evidence="1" key="1">
    <citation type="submission" date="2014-11" db="EMBL/GenBank/DDBJ databases">
        <authorList>
            <person name="Amaro Gonzalez C."/>
        </authorList>
    </citation>
    <scope>NUCLEOTIDE SEQUENCE</scope>
</reference>
<accession>A0A0E9QID2</accession>
<proteinExistence type="predicted"/>